<dbReference type="eggNOG" id="COG3391">
    <property type="taxonomic scope" value="Bacteria"/>
</dbReference>
<evidence type="ECO:0000313" key="9">
    <source>
        <dbReference type="EMBL" id="ADH85039.1"/>
    </source>
</evidence>
<dbReference type="Pfam" id="PF01436">
    <property type="entry name" value="NHL"/>
    <property type="match status" value="2"/>
</dbReference>
<dbReference type="STRING" id="589865.DaAHT2_0329"/>
<dbReference type="PROSITE" id="PS51125">
    <property type="entry name" value="NHL"/>
    <property type="match status" value="1"/>
</dbReference>
<dbReference type="SUPFAM" id="SSF63829">
    <property type="entry name" value="Calcium-dependent phosphotriesterase"/>
    <property type="match status" value="1"/>
</dbReference>
<evidence type="ECO:0000313" key="10">
    <source>
        <dbReference type="Proteomes" id="UP000001508"/>
    </source>
</evidence>
<dbReference type="InterPro" id="IPR006530">
    <property type="entry name" value="YD"/>
</dbReference>
<dbReference type="InParanoid" id="D6Z6T0"/>
<dbReference type="InterPro" id="IPR008969">
    <property type="entry name" value="CarboxyPept-like_regulatory"/>
</dbReference>
<dbReference type="Proteomes" id="UP000001508">
    <property type="component" value="Chromosome"/>
</dbReference>
<protein>
    <submittedName>
        <fullName evidence="9">YD repeat protein</fullName>
    </submittedName>
</protein>
<dbReference type="NCBIfam" id="TIGR01643">
    <property type="entry name" value="YD_repeat_2x"/>
    <property type="match status" value="6"/>
</dbReference>
<dbReference type="Gene3D" id="2.120.10.30">
    <property type="entry name" value="TolB, C-terminal domain"/>
    <property type="match status" value="3"/>
</dbReference>
<dbReference type="Pfam" id="PF25021">
    <property type="entry name" value="TEN_NHL"/>
    <property type="match status" value="4"/>
</dbReference>
<dbReference type="eggNOG" id="COG5492">
    <property type="taxonomic scope" value="Bacteria"/>
</dbReference>
<dbReference type="Gene3D" id="2.180.10.10">
    <property type="entry name" value="RHS repeat-associated core"/>
    <property type="match status" value="2"/>
</dbReference>
<dbReference type="InterPro" id="IPR056823">
    <property type="entry name" value="TEN-like_YD-shell"/>
</dbReference>
<dbReference type="eggNOG" id="COG3386">
    <property type="taxonomic scope" value="Bacteria"/>
</dbReference>
<feature type="region of interest" description="Disordered" evidence="5">
    <location>
        <begin position="1552"/>
        <end position="1573"/>
    </location>
</feature>
<dbReference type="HOGENOM" id="CLU_000822_0_0_7"/>
<evidence type="ECO:0000259" key="6">
    <source>
        <dbReference type="Pfam" id="PF25020"/>
    </source>
</evidence>
<evidence type="ECO:0000256" key="2">
    <source>
        <dbReference type="ARBA" id="ARBA00022737"/>
    </source>
</evidence>
<feature type="domain" description="Teneurin NHL" evidence="7">
    <location>
        <begin position="1203"/>
        <end position="1253"/>
    </location>
</feature>
<dbReference type="SUPFAM" id="SSF49464">
    <property type="entry name" value="Carboxypeptidase regulatory domain-like"/>
    <property type="match status" value="1"/>
</dbReference>
<dbReference type="PANTHER" id="PTHR11219">
    <property type="entry name" value="TENEURIN AND N-ACETYLGLUCOSAMINE-1-PHOSPHODIESTER ALPHA-N-ACETYLGLUCOSAMINIDASE"/>
    <property type="match status" value="1"/>
</dbReference>
<dbReference type="NCBIfam" id="TIGR03696">
    <property type="entry name" value="Rhs_assc_core"/>
    <property type="match status" value="1"/>
</dbReference>
<dbReference type="SUPFAM" id="SSF51004">
    <property type="entry name" value="C-terminal (heme d1) domain of cytochrome cd1-nitrite reductase"/>
    <property type="match status" value="1"/>
</dbReference>
<dbReference type="EMBL" id="CP001940">
    <property type="protein sequence ID" value="ADH85039.1"/>
    <property type="molecule type" value="Genomic_DNA"/>
</dbReference>
<dbReference type="SUPFAM" id="SSF69322">
    <property type="entry name" value="Tricorn protease domain 2"/>
    <property type="match status" value="1"/>
</dbReference>
<feature type="repeat" description="NHL" evidence="4">
    <location>
        <begin position="1373"/>
        <end position="1409"/>
    </location>
</feature>
<feature type="domain" description="Teneurin-like YD-shell" evidence="8">
    <location>
        <begin position="1417"/>
        <end position="2290"/>
    </location>
</feature>
<dbReference type="InterPro" id="IPR013783">
    <property type="entry name" value="Ig-like_fold"/>
</dbReference>
<evidence type="ECO:0000256" key="3">
    <source>
        <dbReference type="ARBA" id="ARBA00023157"/>
    </source>
</evidence>
<dbReference type="Pfam" id="PF25020">
    <property type="entry name" value="TTR_TEN1-4"/>
    <property type="match status" value="1"/>
</dbReference>
<sequence>MKSRQRAFKCKSWLAPLLLLVGILLLVGVSHTATDLVLGPEPTAIAIHPDSEMAIISHEKDNRVTLLNLNNVEEKVTLPVGRAPMGVAINEATNTGLVCNSKDKNVSVIDLEFFRELYSMEVGGRPRAVAVDSSRNRGMVVNRQDGTVSELDLYLGREDAVIPVGRLPVAIAVDPGLNYAVVVDDVSPARDTVAIIDLDSRQVINKVEVGRGPVAVDIDPDSHLAVVANERSSSLTVIDLATWESRHIPLEYRPVDVATSRVTGQALVLSRLNNLLLAVDLATGEIGKTYPVKHRAAALAVSPYSNRAAVVDASTNSLSLIQLDNPVPILQEVAPASADLFSVPKTVTLVGHRFLKSAEVRLEKDGAILQLPFRFIDHRTLEVDLPDEVRSRPGQYLFRVVNPEPVGGSSDPVMFEVRNVIKLEITSPADQSEVDVAGLTVSGTAISGYPITSVMVNEVAAVYENGIFTAEIVLAPGENSITAVVQDQGGDTASSAITVNYTPKGPPDPVEEAPPLNTTEATDIAAATEFLYTGPNPVQTGVEPETIEARRVAVLRGKVLNRNNVPLAGVTVTILNHPEYGRTLSRADGLFDLAVNGGGLVTINYEKEGYLPVQRQVQTPWRDYVWAPDVIMIPLDGRVTVIDLAAAETIQVAQGSEVADEDGARQATLLFAPGTTAEMVLPDGSSQPLSTISVRATEYTVGDNGPEAMPAVLPANIAYTYCVELSVDEAMAAGATEVRFSQPVTFYLDNFIDFPVGGIVPSGYYDRVRGVWVPSENGRVVKVIGINNGLAELDISGNGQADSAEALAELGVTTEERQNLAELYEPGKSLWRVPISHFTPWDCNWPYGPPPDAVPPPYDPPRPEDRDKPDDPTECRGCVIEAESQVLGESIPITGTPHTLNYRSDRVPGYTGGRTIEIPLSGSSVPGSLRRIELEIRVAGQVHRASFAPLPNQRTTFTWDGKDGYGRPVQGAVELTYHLRFVYPVVYLGPANFRAAFGRAGGAAIGGSRGAAVLDFSRMHTVTLTGSVVDISGVGRWSLDRHHFYSAKDNTTYRGDGTRQSATILGPIIETIAGTGSWGHSGGLAVNARLYRPSCVSIDPDGTIYIADTGNHRIRSVGTDGIITTHAGSGFRAGGLGDSGYSGDDGPAVNARLNSPTDIALGPDGSIYIADSINHRIRRVGTDGIITTVAGTGPTGWWSGGFSGDGGSAVEARLDRPHAVAIGPDGSIYIADTYNHRIRRVGTDGIITTIAGTGYRGFSGDGGPADEARLFGPIAVAIGPDGSIYIADTYNHRIRRVGTDGIITTVAGTGSLGYSGDGGPATEASFSTPSGITFGPDGSLYIAANHRIRRVGTDGIITTIAGTGYRGFSGDGGPADEARLGPRGVSLGPDGSIYVADSNNHRIRHIRQPITSLAYDEILIAAADHDEYYVFTPSGRHLRTLDSLTGTTRKTFSYDEQGRLVRLEDGDGNATLIERNSDGDPTAIIAPDGQRTELALDANGYLASVTNPAGEAYRLAHTPSGLLTKVIKPTGAKYTYNYNAVGRLTHTNDPDGGGWTIARTKTGTGTGGRMTSAEGRTWSFDVDRLSKTELLRTSTNPDGAVSTRRITTTDSEITEVANTADGTVRTLRKGPDPRMGMSAPVLESAITTLPSGLQSTINFARLANLEDQDDPLSLVSLTDTVNINGRTLTSVYQAASRTYTTTTTAGRTSSLVLDANGRISQSRPAGLLEVGYHYDLRGRLSSIAQGDGAQGRYLDFTYDSQGYPAAISDGLGVLAAYEYDLAGRVTRQELADGREIRYGYDANGNLTAITPPGRSPHLFTYTATDRQQEYLPPAAGAQPAATRYAYNLDGELTQITRPDGQTLELGYSGCCGKLAYLDLPHGRIDYSYHSATGRLSGITTPENNTLAFTYDGFLPLTQSWTGEINGSVARGYDNNFQLQSLNVNGQTITYGYDSDGLPIQAGDLTLARDPANGFLTGTSLAGVATTQAYNGFGEMTAFSASHDATELFSTSFSRDQRGRITEKTETIAGTTTTFGYLYDEAGRLIRVTQDGAIVEYTYDQNGNRLQHSAGGTTITGSYEAQDRMTAYGNATYQYTANGELLRKTQGTQVTSYTYDVLGNLKAVNLPDGRNIEYIIDGSNRRIGKKIDGVLVQGFLYQDQLNPVAELDANGQVISRFIYASRANVPDYLIKNGTTYRIITDHLGSPRLVVNTSTGEIAQRIDYDEFGNVLQDTNPGFQPFGFAGGLHDRDTNLTRFGARDYDPQTGRWTAKDPILFAGGDTNLYGYVLNDPINWIDPEGKIGIAGAAVGGVIGAVSGALGAYTSGGNSWDIASAAFTGGLGGAVYGFLPGAGLLAHIGKGAAIGGIQNFGAQFMGILNDPCQRFNYGSLAGSILGGAIGAGRANAVKGLDSSALGQISQGILALGPSLAFGALGTSLGNL</sequence>
<dbReference type="eggNOG" id="COG3209">
    <property type="taxonomic scope" value="Bacteria"/>
</dbReference>
<accession>D6Z6T0</accession>
<reference evidence="10" key="1">
    <citation type="submission" date="2010-02" db="EMBL/GenBank/DDBJ databases">
        <title>Complete sequence of Desulfurivibrio alkaliphilus AHT2.</title>
        <authorList>
            <consortium name="US DOE Joint Genome Institute"/>
            <person name="Pitluck S."/>
            <person name="Chertkov O."/>
            <person name="Detter J.C."/>
            <person name="Han C."/>
            <person name="Tapia R."/>
            <person name="Larimer F."/>
            <person name="Land M."/>
            <person name="Hauser L."/>
            <person name="Kyrpides N."/>
            <person name="Mikhailova N."/>
            <person name="Sorokin D.Y."/>
            <person name="Muyzer G."/>
            <person name="Woyke T."/>
        </authorList>
    </citation>
    <scope>NUCLEOTIDE SEQUENCE [LARGE SCALE GENOMIC DNA]</scope>
    <source>
        <strain evidence="10">DSM 19089 / UNIQEM U267 / AHT2</strain>
    </source>
</reference>
<gene>
    <name evidence="9" type="ordered locus">DaAHT2_0329</name>
</gene>
<evidence type="ECO:0000256" key="5">
    <source>
        <dbReference type="SAM" id="MobiDB-lite"/>
    </source>
</evidence>
<keyword evidence="1" id="KW-0245">EGF-like domain</keyword>
<keyword evidence="10" id="KW-1185">Reference proteome</keyword>
<dbReference type="InterPro" id="IPR001258">
    <property type="entry name" value="NHL_repeat"/>
</dbReference>
<dbReference type="PANTHER" id="PTHR11219:SF69">
    <property type="entry name" value="TENEURIN-A"/>
    <property type="match status" value="1"/>
</dbReference>
<evidence type="ECO:0000259" key="8">
    <source>
        <dbReference type="Pfam" id="PF25023"/>
    </source>
</evidence>
<dbReference type="Pfam" id="PF09136">
    <property type="entry name" value="Glucodextran_B"/>
    <property type="match status" value="1"/>
</dbReference>
<dbReference type="InterPro" id="IPR011048">
    <property type="entry name" value="Haem_d1_sf"/>
</dbReference>
<name>D6Z6T0_DESAT</name>
<feature type="domain" description="Teneurin NHL" evidence="7">
    <location>
        <begin position="1260"/>
        <end position="1310"/>
    </location>
</feature>
<evidence type="ECO:0000259" key="7">
    <source>
        <dbReference type="Pfam" id="PF25021"/>
    </source>
</evidence>
<proteinExistence type="predicted"/>
<feature type="domain" description="Teneurin NHL" evidence="7">
    <location>
        <begin position="1137"/>
        <end position="1191"/>
    </location>
</feature>
<evidence type="ECO:0000256" key="1">
    <source>
        <dbReference type="ARBA" id="ARBA00022536"/>
    </source>
</evidence>
<feature type="region of interest" description="Disordered" evidence="5">
    <location>
        <begin position="852"/>
        <end position="874"/>
    </location>
</feature>
<keyword evidence="2" id="KW-0677">Repeat</keyword>
<dbReference type="InterPro" id="IPR011042">
    <property type="entry name" value="6-blade_b-propeller_TolB-like"/>
</dbReference>
<feature type="domain" description="Teneurin TTR-like" evidence="6">
    <location>
        <begin position="548"/>
        <end position="632"/>
    </location>
</feature>
<dbReference type="InterPro" id="IPR015943">
    <property type="entry name" value="WD40/YVTN_repeat-like_dom_sf"/>
</dbReference>
<organism evidence="9 10">
    <name type="scientific">Desulfurivibrio alkaliphilus (strain DSM 19089 / UNIQEM U267 / AHT2)</name>
    <dbReference type="NCBI Taxonomy" id="589865"/>
    <lineage>
        <taxon>Bacteria</taxon>
        <taxon>Pseudomonadati</taxon>
        <taxon>Thermodesulfobacteriota</taxon>
        <taxon>Desulfobulbia</taxon>
        <taxon>Desulfobulbales</taxon>
        <taxon>Desulfobulbaceae</taxon>
        <taxon>Desulfurivibrio</taxon>
    </lineage>
</organism>
<keyword evidence="3" id="KW-1015">Disulfide bond</keyword>
<dbReference type="InterPro" id="IPR056822">
    <property type="entry name" value="TEN_NHL"/>
</dbReference>
<evidence type="ECO:0000256" key="4">
    <source>
        <dbReference type="PROSITE-ProRule" id="PRU00504"/>
    </source>
</evidence>
<dbReference type="Gene3D" id="2.130.10.10">
    <property type="entry name" value="YVTN repeat-like/Quinoprotein amine dehydrogenase"/>
    <property type="match status" value="2"/>
</dbReference>
<dbReference type="Gene3D" id="2.60.40.10">
    <property type="entry name" value="Immunoglobulins"/>
    <property type="match status" value="1"/>
</dbReference>
<dbReference type="KEGG" id="dak:DaAHT2_0329"/>
<dbReference type="InterPro" id="IPR056820">
    <property type="entry name" value="TEN_TTR-like"/>
</dbReference>
<feature type="domain" description="Teneurin NHL" evidence="7">
    <location>
        <begin position="1315"/>
        <end position="1363"/>
    </location>
</feature>
<dbReference type="InterPro" id="IPR022385">
    <property type="entry name" value="Rhs_assc_core"/>
</dbReference>
<feature type="compositionally biased region" description="Basic and acidic residues" evidence="5">
    <location>
        <begin position="861"/>
        <end position="874"/>
    </location>
</feature>
<dbReference type="CDD" id="cd14953">
    <property type="entry name" value="NHL_like_1"/>
    <property type="match status" value="1"/>
</dbReference>
<dbReference type="Pfam" id="PF25023">
    <property type="entry name" value="TEN_YD-shell"/>
    <property type="match status" value="1"/>
</dbReference>
<dbReference type="InterPro" id="IPR051216">
    <property type="entry name" value="Teneurin"/>
</dbReference>